<accession>A0ABP2EX59</accession>
<protein>
    <submittedName>
        <fullName evidence="1">Uncharacterized protein</fullName>
    </submittedName>
</protein>
<dbReference type="EMBL" id="EQ999975">
    <property type="protein sequence ID" value="EEQ88698.1"/>
    <property type="molecule type" value="Genomic_DNA"/>
</dbReference>
<name>A0ABP2EX59_AJEDR</name>
<gene>
    <name evidence="1" type="ORF">BDCG_03818</name>
</gene>
<dbReference type="GeneID" id="69026069"/>
<organism evidence="1 2">
    <name type="scientific">Ajellomyces dermatitidis (strain ER-3 / ATCC MYA-2586)</name>
    <name type="common">Blastomyces dermatitidis</name>
    <dbReference type="NCBI Taxonomy" id="559297"/>
    <lineage>
        <taxon>Eukaryota</taxon>
        <taxon>Fungi</taxon>
        <taxon>Dikarya</taxon>
        <taxon>Ascomycota</taxon>
        <taxon>Pezizomycotina</taxon>
        <taxon>Eurotiomycetes</taxon>
        <taxon>Eurotiomycetidae</taxon>
        <taxon>Onygenales</taxon>
        <taxon>Ajellomycetaceae</taxon>
        <taxon>Blastomyces</taxon>
    </lineage>
</organism>
<dbReference type="RefSeq" id="XP_045275773.1">
    <property type="nucleotide sequence ID" value="XM_045419483.1"/>
</dbReference>
<dbReference type="Proteomes" id="UP000002039">
    <property type="component" value="Unassembled WGS sequence"/>
</dbReference>
<sequence>MKEMRGRMSLQRVQHVSGLLVWKLDTAVFVSLQASRGGVVKQSQDGNTENTSSGCIGHTHPHLKARLPHIQLKVPGARSQFAKCWGSNLIATGWHVSLGVIPRCHDKFDRFLPGFLVLLFHSPLHHTLNSSTVRFEAEVTPPEEMRCAMEPEI</sequence>
<evidence type="ECO:0000313" key="2">
    <source>
        <dbReference type="Proteomes" id="UP000002039"/>
    </source>
</evidence>
<reference evidence="2" key="1">
    <citation type="journal article" date="2015" name="PLoS Genet.">
        <title>The dynamic genome and transcriptome of the human fungal pathogen Blastomyces and close relative Emmonsia.</title>
        <authorList>
            <person name="Munoz J.F."/>
            <person name="Gauthier G.M."/>
            <person name="Desjardins C.A."/>
            <person name="Gallo J.E."/>
            <person name="Holder J."/>
            <person name="Sullivan T.D."/>
            <person name="Marty A.J."/>
            <person name="Carmen J.C."/>
            <person name="Chen Z."/>
            <person name="Ding L."/>
            <person name="Gujja S."/>
            <person name="Magrini V."/>
            <person name="Misas E."/>
            <person name="Mitreva M."/>
            <person name="Priest M."/>
            <person name="Saif S."/>
            <person name="Whiston E.A."/>
            <person name="Young S."/>
            <person name="Zeng Q."/>
            <person name="Goldman W.E."/>
            <person name="Mardis E.R."/>
            <person name="Taylor J.W."/>
            <person name="McEwen J.G."/>
            <person name="Clay O.K."/>
            <person name="Klein B.S."/>
            <person name="Cuomo C.A."/>
        </authorList>
    </citation>
    <scope>NUCLEOTIDE SEQUENCE [LARGE SCALE GENOMIC DNA]</scope>
    <source>
        <strain evidence="2">ER-3 / ATCC MYA-2586</strain>
    </source>
</reference>
<proteinExistence type="predicted"/>
<evidence type="ECO:0000313" key="1">
    <source>
        <dbReference type="EMBL" id="EEQ88698.1"/>
    </source>
</evidence>
<keyword evidence="2" id="KW-1185">Reference proteome</keyword>